<proteinExistence type="predicted"/>
<evidence type="ECO:0000313" key="2">
    <source>
        <dbReference type="Proteomes" id="UP000095558"/>
    </source>
</evidence>
<dbReference type="Proteomes" id="UP000095558">
    <property type="component" value="Unassembled WGS sequence"/>
</dbReference>
<gene>
    <name evidence="1" type="ORF">ERS852470_03619</name>
</gene>
<protein>
    <submittedName>
        <fullName evidence="1">Uncharacterized protein</fullName>
    </submittedName>
</protein>
<sequence>MDEKKLWVKISGSINYYLRYYDRKKSDEELLEDYLYCTLEGENGKYEYLDKQTFEFIELNDAILEKAINAFKERLKKKREKEKTKEIDKNFNKNKEIKTKKSEVIDFNRYKKL</sequence>
<dbReference type="OrthoDB" id="1757773at2"/>
<accession>A0A174IQS3</accession>
<dbReference type="RefSeq" id="WP_055277984.1">
    <property type="nucleotide sequence ID" value="NZ_CYZV01000073.1"/>
</dbReference>
<dbReference type="AlphaFoldDB" id="A0A174IQS3"/>
<name>A0A174IQS3_9CLOT</name>
<organism evidence="1 2">
    <name type="scientific">Clostridium disporicum</name>
    <dbReference type="NCBI Taxonomy" id="84024"/>
    <lineage>
        <taxon>Bacteria</taxon>
        <taxon>Bacillati</taxon>
        <taxon>Bacillota</taxon>
        <taxon>Clostridia</taxon>
        <taxon>Eubacteriales</taxon>
        <taxon>Clostridiaceae</taxon>
        <taxon>Clostridium</taxon>
    </lineage>
</organism>
<evidence type="ECO:0000313" key="1">
    <source>
        <dbReference type="EMBL" id="CUO87917.1"/>
    </source>
</evidence>
<dbReference type="EMBL" id="CYZV01000073">
    <property type="protein sequence ID" value="CUO87917.1"/>
    <property type="molecule type" value="Genomic_DNA"/>
</dbReference>
<reference evidence="1 2" key="1">
    <citation type="submission" date="2015-09" db="EMBL/GenBank/DDBJ databases">
        <authorList>
            <consortium name="Pathogen Informatics"/>
        </authorList>
    </citation>
    <scope>NUCLEOTIDE SEQUENCE [LARGE SCALE GENOMIC DNA]</scope>
    <source>
        <strain evidence="1 2">2789STDY5834855</strain>
    </source>
</reference>